<evidence type="ECO:0000259" key="1">
    <source>
        <dbReference type="Pfam" id="PF10263"/>
    </source>
</evidence>
<proteinExistence type="predicted"/>
<dbReference type="RefSeq" id="WP_211664721.1">
    <property type="nucleotide sequence ID" value="NZ_FPAS01000002.1"/>
</dbReference>
<evidence type="ECO:0000313" key="2">
    <source>
        <dbReference type="EMBL" id="SFT67802.1"/>
    </source>
</evidence>
<evidence type="ECO:0000313" key="3">
    <source>
        <dbReference type="Proteomes" id="UP000236454"/>
    </source>
</evidence>
<accession>A0A1I6ZYP7</accession>
<protein>
    <recommendedName>
        <fullName evidence="1">SprT-like domain-containing protein</fullName>
    </recommendedName>
</protein>
<reference evidence="2 3" key="1">
    <citation type="submission" date="2016-10" db="EMBL/GenBank/DDBJ databases">
        <authorList>
            <person name="de Groot N.N."/>
        </authorList>
    </citation>
    <scope>NUCLEOTIDE SEQUENCE [LARGE SCALE GENOMIC DNA]</scope>
    <source>
        <strain evidence="2 3">CGMCC 1.7005</strain>
    </source>
</reference>
<dbReference type="STRING" id="477690.SAMN05216474_1736"/>
<dbReference type="InterPro" id="IPR006640">
    <property type="entry name" value="SprT-like_domain"/>
</dbReference>
<keyword evidence="3" id="KW-1185">Reference proteome</keyword>
<dbReference type="Pfam" id="PF10263">
    <property type="entry name" value="SprT-like"/>
    <property type="match status" value="1"/>
</dbReference>
<dbReference type="EMBL" id="FPAS01000002">
    <property type="protein sequence ID" value="SFT67802.1"/>
    <property type="molecule type" value="Genomic_DNA"/>
</dbReference>
<dbReference type="AlphaFoldDB" id="A0A1I6ZYP7"/>
<sequence length="206" mass="24025">MTKREQIEKKLEKFIPAAFTGYIADLLFSSKVAFKVSKPRKTKLGDYRPPFQSEFHRITVNGDLNPYQFLITTLHEFAHMQTYIDHGWKVKAHGAEWQMKFSQLLAPLLEAEEIPRDIKLALRNSVNKPKASSCTDVALSRVLKRYDKQTDSVLTVEELRENECFILNNKSFKRGKLRRKRYMCEELGTGKLYLVHCLAEVKRIED</sequence>
<organism evidence="2 3">
    <name type="scientific">Lishizhenia tianjinensis</name>
    <dbReference type="NCBI Taxonomy" id="477690"/>
    <lineage>
        <taxon>Bacteria</taxon>
        <taxon>Pseudomonadati</taxon>
        <taxon>Bacteroidota</taxon>
        <taxon>Flavobacteriia</taxon>
        <taxon>Flavobacteriales</taxon>
        <taxon>Crocinitomicaceae</taxon>
        <taxon>Lishizhenia</taxon>
    </lineage>
</organism>
<name>A0A1I6ZYP7_9FLAO</name>
<feature type="domain" description="SprT-like" evidence="1">
    <location>
        <begin position="30"/>
        <end position="104"/>
    </location>
</feature>
<gene>
    <name evidence="2" type="ORF">SAMN05216474_1736</name>
</gene>
<dbReference type="Proteomes" id="UP000236454">
    <property type="component" value="Unassembled WGS sequence"/>
</dbReference>